<dbReference type="SMART" id="SM00388">
    <property type="entry name" value="HisKA"/>
    <property type="match status" value="1"/>
</dbReference>
<keyword evidence="5" id="KW-0597">Phosphoprotein</keyword>
<dbReference type="InterPro" id="IPR004358">
    <property type="entry name" value="Sig_transdc_His_kin-like_C"/>
</dbReference>
<evidence type="ECO:0000256" key="10">
    <source>
        <dbReference type="SAM" id="Phobius"/>
    </source>
</evidence>
<dbReference type="PRINTS" id="PR00344">
    <property type="entry name" value="BCTRLSENSOR"/>
</dbReference>
<evidence type="ECO:0000256" key="7">
    <source>
        <dbReference type="ARBA" id="ARBA00022741"/>
    </source>
</evidence>
<comment type="catalytic activity">
    <reaction evidence="1">
        <text>ATP + protein L-histidine = ADP + protein N-phospho-L-histidine.</text>
        <dbReference type="EC" id="2.7.13.3"/>
    </reaction>
</comment>
<proteinExistence type="predicted"/>
<keyword evidence="6" id="KW-0808">Transferase</keyword>
<dbReference type="InterPro" id="IPR005467">
    <property type="entry name" value="His_kinase_dom"/>
</dbReference>
<feature type="transmembrane region" description="Helical" evidence="10">
    <location>
        <begin position="133"/>
        <end position="152"/>
    </location>
</feature>
<feature type="domain" description="Histidine kinase" evidence="11">
    <location>
        <begin position="212"/>
        <end position="424"/>
    </location>
</feature>
<dbReference type="SUPFAM" id="SSF47384">
    <property type="entry name" value="Homodimeric domain of signal transducing histidine kinase"/>
    <property type="match status" value="1"/>
</dbReference>
<evidence type="ECO:0000256" key="4">
    <source>
        <dbReference type="ARBA" id="ARBA00022475"/>
    </source>
</evidence>
<dbReference type="InterPro" id="IPR003594">
    <property type="entry name" value="HATPase_dom"/>
</dbReference>
<comment type="caution">
    <text evidence="13">The sequence shown here is derived from an EMBL/GenBank/DDBJ whole genome shotgun (WGS) entry which is preliminary data.</text>
</comment>
<dbReference type="InterPro" id="IPR003661">
    <property type="entry name" value="HisK_dim/P_dom"/>
</dbReference>
<evidence type="ECO:0000259" key="11">
    <source>
        <dbReference type="PROSITE" id="PS50109"/>
    </source>
</evidence>
<dbReference type="Pfam" id="PF00672">
    <property type="entry name" value="HAMP"/>
    <property type="match status" value="1"/>
</dbReference>
<keyword evidence="10" id="KW-0812">Transmembrane</keyword>
<dbReference type="AlphaFoldDB" id="A0A4R6UUN7"/>
<feature type="transmembrane region" description="Helical" evidence="10">
    <location>
        <begin position="6"/>
        <end position="23"/>
    </location>
</feature>
<dbReference type="SUPFAM" id="SSF55874">
    <property type="entry name" value="ATPase domain of HSP90 chaperone/DNA topoisomerase II/histidine kinase"/>
    <property type="match status" value="1"/>
</dbReference>
<accession>A0A4R6UUN7</accession>
<dbReference type="CDD" id="cd00082">
    <property type="entry name" value="HisKA"/>
    <property type="match status" value="1"/>
</dbReference>
<dbReference type="Pfam" id="PF00512">
    <property type="entry name" value="HisKA"/>
    <property type="match status" value="1"/>
</dbReference>
<sequence>MVSAFLRLYFLLVLTIVAAGYGLDQLWRVYSNEVENKPDELLTLANIHLQSIPEAQWHQRVQELNQQLAVQFKLMPRSAFAASDELQQRLQSGQSVALENESQATLWIQRIPNSSWLLTETSRVPSVRANLELFLLMLFYALVALVVLLWVWPLNQSLRRLEKAAQAFGMGDWSAKATVKKGSPVEPLARAFNQMAQRISELIRSNKELRDAVSHELRTPLARTKFALAMASEADAPAALQNHLASIGQDVAEMDALINGLLGYASFERSETRLTLQRGDFSALIEEKIEQTQQSLPRPIRIEFVGQQKSSVAICDFYLMERVLQNLLQNALRFAHQRIDVSFSVVSDQYRLTVDDDGPGVPMAERTRIFDAFVRLEHEQHAGAGFGLGLAIVRRIVEWHKGEILVDDSPLGGARFVVQWPLQTAEAALHERESGGTS</sequence>
<dbReference type="SMART" id="SM00304">
    <property type="entry name" value="HAMP"/>
    <property type="match status" value="1"/>
</dbReference>
<dbReference type="OrthoDB" id="9804645at2"/>
<dbReference type="RefSeq" id="WP_133589410.1">
    <property type="nucleotide sequence ID" value="NZ_CP037953.1"/>
</dbReference>
<dbReference type="PROSITE" id="PS50109">
    <property type="entry name" value="HIS_KIN"/>
    <property type="match status" value="1"/>
</dbReference>
<dbReference type="GO" id="GO:0005524">
    <property type="term" value="F:ATP binding"/>
    <property type="evidence" value="ECO:0007669"/>
    <property type="project" value="UniProtKB-KW"/>
</dbReference>
<dbReference type="InterPro" id="IPR003660">
    <property type="entry name" value="HAMP_dom"/>
</dbReference>
<dbReference type="CDD" id="cd06225">
    <property type="entry name" value="HAMP"/>
    <property type="match status" value="1"/>
</dbReference>
<evidence type="ECO:0000256" key="9">
    <source>
        <dbReference type="ARBA" id="ARBA00022840"/>
    </source>
</evidence>
<name>A0A4R6UUN7_9GAMM</name>
<keyword evidence="10" id="KW-1133">Transmembrane helix</keyword>
<evidence type="ECO:0000256" key="3">
    <source>
        <dbReference type="ARBA" id="ARBA00012438"/>
    </source>
</evidence>
<evidence type="ECO:0000256" key="5">
    <source>
        <dbReference type="ARBA" id="ARBA00022553"/>
    </source>
</evidence>
<dbReference type="GO" id="GO:0000155">
    <property type="term" value="F:phosphorelay sensor kinase activity"/>
    <property type="evidence" value="ECO:0007669"/>
    <property type="project" value="InterPro"/>
</dbReference>
<evidence type="ECO:0000256" key="1">
    <source>
        <dbReference type="ARBA" id="ARBA00000085"/>
    </source>
</evidence>
<evidence type="ECO:0000256" key="6">
    <source>
        <dbReference type="ARBA" id="ARBA00022679"/>
    </source>
</evidence>
<reference evidence="13 14" key="1">
    <citation type="submission" date="2019-03" db="EMBL/GenBank/DDBJ databases">
        <title>Genomic Encyclopedia of Type Strains, Phase IV (KMG-IV): sequencing the most valuable type-strain genomes for metagenomic binning, comparative biology and taxonomic classification.</title>
        <authorList>
            <person name="Goeker M."/>
        </authorList>
    </citation>
    <scope>NUCLEOTIDE SEQUENCE [LARGE SCALE GENOMIC DNA]</scope>
    <source>
        <strain evidence="13 14">DSM 103792</strain>
    </source>
</reference>
<dbReference type="Pfam" id="PF02518">
    <property type="entry name" value="HATPase_c"/>
    <property type="match status" value="1"/>
</dbReference>
<gene>
    <name evidence="13" type="ORF">EV696_10569</name>
</gene>
<dbReference type="SMART" id="SM00387">
    <property type="entry name" value="HATPase_c"/>
    <property type="match status" value="1"/>
</dbReference>
<dbReference type="EC" id="2.7.13.3" evidence="3"/>
<keyword evidence="10" id="KW-0472">Membrane</keyword>
<protein>
    <recommendedName>
        <fullName evidence="3">histidine kinase</fullName>
        <ecNumber evidence="3">2.7.13.3</ecNumber>
    </recommendedName>
</protein>
<keyword evidence="4" id="KW-1003">Cell membrane</keyword>
<keyword evidence="9" id="KW-0067">ATP-binding</keyword>
<dbReference type="InterPro" id="IPR036890">
    <property type="entry name" value="HATPase_C_sf"/>
</dbReference>
<dbReference type="Gene3D" id="1.10.287.130">
    <property type="match status" value="1"/>
</dbReference>
<organism evidence="13 14">
    <name type="scientific">Permianibacter aggregans</name>
    <dbReference type="NCBI Taxonomy" id="1510150"/>
    <lineage>
        <taxon>Bacteria</taxon>
        <taxon>Pseudomonadati</taxon>
        <taxon>Pseudomonadota</taxon>
        <taxon>Gammaproteobacteria</taxon>
        <taxon>Pseudomonadales</taxon>
        <taxon>Pseudomonadaceae</taxon>
        <taxon>Permianibacter</taxon>
    </lineage>
</organism>
<dbReference type="PROSITE" id="PS50885">
    <property type="entry name" value="HAMP"/>
    <property type="match status" value="1"/>
</dbReference>
<dbReference type="Gene3D" id="3.30.565.10">
    <property type="entry name" value="Histidine kinase-like ATPase, C-terminal domain"/>
    <property type="match status" value="1"/>
</dbReference>
<feature type="domain" description="HAMP" evidence="12">
    <location>
        <begin position="152"/>
        <end position="204"/>
    </location>
</feature>
<dbReference type="InterPro" id="IPR050980">
    <property type="entry name" value="2C_sensor_his_kinase"/>
</dbReference>
<dbReference type="Proteomes" id="UP000295375">
    <property type="component" value="Unassembled WGS sequence"/>
</dbReference>
<dbReference type="InterPro" id="IPR036097">
    <property type="entry name" value="HisK_dim/P_sf"/>
</dbReference>
<evidence type="ECO:0000256" key="8">
    <source>
        <dbReference type="ARBA" id="ARBA00022777"/>
    </source>
</evidence>
<evidence type="ECO:0000256" key="2">
    <source>
        <dbReference type="ARBA" id="ARBA00004651"/>
    </source>
</evidence>
<comment type="subcellular location">
    <subcellularLocation>
        <location evidence="2">Cell membrane</location>
        <topology evidence="2">Multi-pass membrane protein</topology>
    </subcellularLocation>
</comment>
<evidence type="ECO:0000259" key="12">
    <source>
        <dbReference type="PROSITE" id="PS50885"/>
    </source>
</evidence>
<evidence type="ECO:0000313" key="13">
    <source>
        <dbReference type="EMBL" id="TDQ49095.1"/>
    </source>
</evidence>
<dbReference type="PANTHER" id="PTHR44936">
    <property type="entry name" value="SENSOR PROTEIN CREC"/>
    <property type="match status" value="1"/>
</dbReference>
<keyword evidence="14" id="KW-1185">Reference proteome</keyword>
<evidence type="ECO:0000313" key="14">
    <source>
        <dbReference type="Proteomes" id="UP000295375"/>
    </source>
</evidence>
<dbReference type="PANTHER" id="PTHR44936:SF10">
    <property type="entry name" value="SENSOR PROTEIN RSTB"/>
    <property type="match status" value="1"/>
</dbReference>
<keyword evidence="8 13" id="KW-0418">Kinase</keyword>
<dbReference type="GO" id="GO:0005886">
    <property type="term" value="C:plasma membrane"/>
    <property type="evidence" value="ECO:0007669"/>
    <property type="project" value="UniProtKB-SubCell"/>
</dbReference>
<dbReference type="EMBL" id="SNYM01000005">
    <property type="protein sequence ID" value="TDQ49095.1"/>
    <property type="molecule type" value="Genomic_DNA"/>
</dbReference>
<keyword evidence="7" id="KW-0547">Nucleotide-binding</keyword>